<reference evidence="1 2" key="1">
    <citation type="submission" date="2018-09" db="EMBL/GenBank/DDBJ databases">
        <title>The complete genome sequence of Neokomagataea tanensis NBRC 106556(T).</title>
        <authorList>
            <person name="Chua K.-O."/>
            <person name="See-Too W.-S."/>
            <person name="Hong K.-W."/>
            <person name="Yin W.-F."/>
            <person name="Chan K.-G."/>
        </authorList>
    </citation>
    <scope>NUCLEOTIDE SEQUENCE [LARGE SCALE GENOMIC DNA]</scope>
    <source>
        <strain evidence="2">AH13 \ NBRC 106556</strain>
    </source>
</reference>
<proteinExistence type="predicted"/>
<name>A0A4Y6V6A9_9PROT</name>
<keyword evidence="2" id="KW-1185">Reference proteome</keyword>
<protein>
    <submittedName>
        <fullName evidence="1">Uncharacterized protein</fullName>
    </submittedName>
</protein>
<gene>
    <name evidence="1" type="ORF">D5366_01275</name>
</gene>
<dbReference type="Proteomes" id="UP000317214">
    <property type="component" value="Chromosome"/>
</dbReference>
<dbReference type="AlphaFoldDB" id="A0A4Y6V6A9"/>
<accession>A0A4Y6V6A9</accession>
<sequence length="107" mass="12814">MINVPPYATFGLHLVTEVQIWYNLGYHGILWDVKHKAQKNRRKLRLFFMAELWPGFLRSFRIFQLPKRICFYFVNICSYFVLINSHGRIPQGHGIRVQNEWLDSVFA</sequence>
<organism evidence="1 2">
    <name type="scientific">Neokomagataea tanensis</name>
    <dbReference type="NCBI Taxonomy" id="661191"/>
    <lineage>
        <taxon>Bacteria</taxon>
        <taxon>Pseudomonadati</taxon>
        <taxon>Pseudomonadota</taxon>
        <taxon>Alphaproteobacteria</taxon>
        <taxon>Acetobacterales</taxon>
        <taxon>Acetobacteraceae</taxon>
        <taxon>Neokomagataea</taxon>
    </lineage>
</organism>
<evidence type="ECO:0000313" key="1">
    <source>
        <dbReference type="EMBL" id="QDH24116.1"/>
    </source>
</evidence>
<dbReference type="KEGG" id="ntn:D5366_01275"/>
<dbReference type="EMBL" id="CP032485">
    <property type="protein sequence ID" value="QDH24116.1"/>
    <property type="molecule type" value="Genomic_DNA"/>
</dbReference>
<evidence type="ECO:0000313" key="2">
    <source>
        <dbReference type="Proteomes" id="UP000317214"/>
    </source>
</evidence>